<dbReference type="Pfam" id="PF06568">
    <property type="entry name" value="YjiS-like"/>
    <property type="match status" value="1"/>
</dbReference>
<dbReference type="EMBL" id="JAAVTX010000013">
    <property type="protein sequence ID" value="NKE48692.1"/>
    <property type="molecule type" value="Genomic_DNA"/>
</dbReference>
<evidence type="ECO:0000259" key="1">
    <source>
        <dbReference type="Pfam" id="PF06568"/>
    </source>
</evidence>
<gene>
    <name evidence="2" type="ORF">HB662_28260</name>
</gene>
<evidence type="ECO:0000313" key="3">
    <source>
        <dbReference type="Proteomes" id="UP000765160"/>
    </source>
</evidence>
<evidence type="ECO:0000313" key="2">
    <source>
        <dbReference type="EMBL" id="NKE48692.1"/>
    </source>
</evidence>
<keyword evidence="3" id="KW-1185">Reference proteome</keyword>
<organism evidence="2 3">
    <name type="scientific">Falsiroseomonas frigidaquae</name>
    <dbReference type="NCBI Taxonomy" id="487318"/>
    <lineage>
        <taxon>Bacteria</taxon>
        <taxon>Pseudomonadati</taxon>
        <taxon>Pseudomonadota</taxon>
        <taxon>Alphaproteobacteria</taxon>
        <taxon>Acetobacterales</taxon>
        <taxon>Roseomonadaceae</taxon>
        <taxon>Falsiroseomonas</taxon>
    </lineage>
</organism>
<dbReference type="RefSeq" id="WP_168055334.1">
    <property type="nucleotide sequence ID" value="NZ_JAATJR010000013.1"/>
</dbReference>
<comment type="caution">
    <text evidence="2">The sequence shown here is derived from an EMBL/GenBank/DDBJ whole genome shotgun (WGS) entry which is preliminary data.</text>
</comment>
<accession>A0ABX1F8J5</accession>
<dbReference type="InterPro" id="IPR009506">
    <property type="entry name" value="YjiS-like"/>
</dbReference>
<proteinExistence type="predicted"/>
<dbReference type="Proteomes" id="UP000765160">
    <property type="component" value="Unassembled WGS sequence"/>
</dbReference>
<reference evidence="2 3" key="1">
    <citation type="submission" date="2020-03" db="EMBL/GenBank/DDBJ databases">
        <title>Roseomonas selenitidurans sp. nov. isolated from soil.</title>
        <authorList>
            <person name="Liu H."/>
        </authorList>
    </citation>
    <scope>NUCLEOTIDE SEQUENCE [LARGE SCALE GENOMIC DNA]</scope>
    <source>
        <strain evidence="2 3">JCM 15073</strain>
    </source>
</reference>
<feature type="domain" description="YjiS-like" evidence="1">
    <location>
        <begin position="40"/>
        <end position="63"/>
    </location>
</feature>
<protein>
    <submittedName>
        <fullName evidence="2">DUF1127 domain-containing protein</fullName>
    </submittedName>
</protein>
<sequence>MSGFLLSPDGVRRNLHPVARRAPAARGWLDWLAVTLRVITTRRQLAEMDERMLKDIGISRCDALTEAARAPWDTGPRGM</sequence>
<name>A0ABX1F8J5_9PROT</name>